<organism evidence="3 4">
    <name type="scientific">Aspergillus sydowii CBS 593.65</name>
    <dbReference type="NCBI Taxonomy" id="1036612"/>
    <lineage>
        <taxon>Eukaryota</taxon>
        <taxon>Fungi</taxon>
        <taxon>Dikarya</taxon>
        <taxon>Ascomycota</taxon>
        <taxon>Pezizomycotina</taxon>
        <taxon>Eurotiomycetes</taxon>
        <taxon>Eurotiomycetidae</taxon>
        <taxon>Eurotiales</taxon>
        <taxon>Aspergillaceae</taxon>
        <taxon>Aspergillus</taxon>
        <taxon>Aspergillus subgen. Nidulantes</taxon>
    </lineage>
</organism>
<keyword evidence="2" id="KW-0812">Transmembrane</keyword>
<keyword evidence="2" id="KW-0472">Membrane</keyword>
<evidence type="ECO:0000256" key="1">
    <source>
        <dbReference type="SAM" id="MobiDB-lite"/>
    </source>
</evidence>
<dbReference type="STRING" id="1036612.A0A1L9TPV5"/>
<evidence type="ECO:0000313" key="4">
    <source>
        <dbReference type="Proteomes" id="UP000184356"/>
    </source>
</evidence>
<evidence type="ECO:0000256" key="2">
    <source>
        <dbReference type="SAM" id="Phobius"/>
    </source>
</evidence>
<evidence type="ECO:0000313" key="3">
    <source>
        <dbReference type="EMBL" id="OJJ61457.1"/>
    </source>
</evidence>
<name>A0A1L9TPV5_9EURO</name>
<accession>A0A1L9TPV5</accession>
<dbReference type="AlphaFoldDB" id="A0A1L9TPV5"/>
<dbReference type="Proteomes" id="UP000184356">
    <property type="component" value="Unassembled WGS sequence"/>
</dbReference>
<keyword evidence="4" id="KW-1185">Reference proteome</keyword>
<proteinExistence type="predicted"/>
<feature type="transmembrane region" description="Helical" evidence="2">
    <location>
        <begin position="285"/>
        <end position="303"/>
    </location>
</feature>
<evidence type="ECO:0008006" key="5">
    <source>
        <dbReference type="Google" id="ProtNLM"/>
    </source>
</evidence>
<dbReference type="VEuPathDB" id="FungiDB:ASPSYDRAFT_131014"/>
<dbReference type="GeneID" id="63756644"/>
<dbReference type="EMBL" id="KV878584">
    <property type="protein sequence ID" value="OJJ61457.1"/>
    <property type="molecule type" value="Genomic_DNA"/>
</dbReference>
<keyword evidence="2" id="KW-1133">Transmembrane helix</keyword>
<gene>
    <name evidence="3" type="ORF">ASPSYDRAFT_131014</name>
</gene>
<feature type="region of interest" description="Disordered" evidence="1">
    <location>
        <begin position="180"/>
        <end position="199"/>
    </location>
</feature>
<reference evidence="4" key="1">
    <citation type="journal article" date="2017" name="Genome Biol.">
        <title>Comparative genomics reveals high biological diversity and specific adaptations in the industrially and medically important fungal genus Aspergillus.</title>
        <authorList>
            <person name="de Vries R.P."/>
            <person name="Riley R."/>
            <person name="Wiebenga A."/>
            <person name="Aguilar-Osorio G."/>
            <person name="Amillis S."/>
            <person name="Uchima C.A."/>
            <person name="Anderluh G."/>
            <person name="Asadollahi M."/>
            <person name="Askin M."/>
            <person name="Barry K."/>
            <person name="Battaglia E."/>
            <person name="Bayram O."/>
            <person name="Benocci T."/>
            <person name="Braus-Stromeyer S.A."/>
            <person name="Caldana C."/>
            <person name="Canovas D."/>
            <person name="Cerqueira G.C."/>
            <person name="Chen F."/>
            <person name="Chen W."/>
            <person name="Choi C."/>
            <person name="Clum A."/>
            <person name="Dos Santos R.A."/>
            <person name="Damasio A.R."/>
            <person name="Diallinas G."/>
            <person name="Emri T."/>
            <person name="Fekete E."/>
            <person name="Flipphi M."/>
            <person name="Freyberg S."/>
            <person name="Gallo A."/>
            <person name="Gournas C."/>
            <person name="Habgood R."/>
            <person name="Hainaut M."/>
            <person name="Harispe M.L."/>
            <person name="Henrissat B."/>
            <person name="Hilden K.S."/>
            <person name="Hope R."/>
            <person name="Hossain A."/>
            <person name="Karabika E."/>
            <person name="Karaffa L."/>
            <person name="Karanyi Z."/>
            <person name="Krasevec N."/>
            <person name="Kuo A."/>
            <person name="Kusch H."/>
            <person name="LaButti K."/>
            <person name="Lagendijk E.L."/>
            <person name="Lapidus A."/>
            <person name="Levasseur A."/>
            <person name="Lindquist E."/>
            <person name="Lipzen A."/>
            <person name="Logrieco A.F."/>
            <person name="MacCabe A."/>
            <person name="Maekelae M.R."/>
            <person name="Malavazi I."/>
            <person name="Melin P."/>
            <person name="Meyer V."/>
            <person name="Mielnichuk N."/>
            <person name="Miskei M."/>
            <person name="Molnar A.P."/>
            <person name="Mule G."/>
            <person name="Ngan C.Y."/>
            <person name="Orejas M."/>
            <person name="Orosz E."/>
            <person name="Ouedraogo J.P."/>
            <person name="Overkamp K.M."/>
            <person name="Park H.-S."/>
            <person name="Perrone G."/>
            <person name="Piumi F."/>
            <person name="Punt P.J."/>
            <person name="Ram A.F."/>
            <person name="Ramon A."/>
            <person name="Rauscher S."/>
            <person name="Record E."/>
            <person name="Riano-Pachon D.M."/>
            <person name="Robert V."/>
            <person name="Roehrig J."/>
            <person name="Ruller R."/>
            <person name="Salamov A."/>
            <person name="Salih N.S."/>
            <person name="Samson R.A."/>
            <person name="Sandor E."/>
            <person name="Sanguinetti M."/>
            <person name="Schuetze T."/>
            <person name="Sepcic K."/>
            <person name="Shelest E."/>
            <person name="Sherlock G."/>
            <person name="Sophianopoulou V."/>
            <person name="Squina F.M."/>
            <person name="Sun H."/>
            <person name="Susca A."/>
            <person name="Todd R.B."/>
            <person name="Tsang A."/>
            <person name="Unkles S.E."/>
            <person name="van de Wiele N."/>
            <person name="van Rossen-Uffink D."/>
            <person name="Oliveira J.V."/>
            <person name="Vesth T.C."/>
            <person name="Visser J."/>
            <person name="Yu J.-H."/>
            <person name="Zhou M."/>
            <person name="Andersen M.R."/>
            <person name="Archer D.B."/>
            <person name="Baker S.E."/>
            <person name="Benoit I."/>
            <person name="Brakhage A.A."/>
            <person name="Braus G.H."/>
            <person name="Fischer R."/>
            <person name="Frisvad J.C."/>
            <person name="Goldman G.H."/>
            <person name="Houbraken J."/>
            <person name="Oakley B."/>
            <person name="Pocsi I."/>
            <person name="Scazzocchio C."/>
            <person name="Seiboth B."/>
            <person name="vanKuyk P.A."/>
            <person name="Wortman J."/>
            <person name="Dyer P.S."/>
            <person name="Grigoriev I.V."/>
        </authorList>
    </citation>
    <scope>NUCLEOTIDE SEQUENCE [LARGE SCALE GENOMIC DNA]</scope>
    <source>
        <strain evidence="4">CBS 593.65</strain>
    </source>
</reference>
<dbReference type="RefSeq" id="XP_040705263.1">
    <property type="nucleotide sequence ID" value="XM_040840571.1"/>
</dbReference>
<protein>
    <recommendedName>
        <fullName evidence="5">Swt1-like HEPN domain-containing protein</fullName>
    </recommendedName>
</protein>
<sequence>MVQTAASYIQAHAQLSSWNDELEFLGFILAELTDPRGLEANGFPWHQAADLPALVDILEHSCNQPNGILERLLPKQDRKRLRSWLLGSKQIRNAVAHHRSLSKAQLGARKSVRDELVRLLEFNIRVVAAGCGIREIGWCPYRSVLNACDPSMSYITEPIRLAYDSPSLLSQREEILASLHHPPPPVQCKKKRKATTGDREERSAVFITALNRKMERKRQIKEKEKQERLQKLHRLDQNHRHMRQARLTQLNRLRSLIAYEEREWIAQRSALLEDADIPFPAVDSAVFVILVLSSPFWLLYSMIRTAYNRWRVNSL</sequence>
<dbReference type="OrthoDB" id="4499323at2759"/>